<dbReference type="AlphaFoldDB" id="Q872X7"/>
<dbReference type="HOGENOM" id="CLU_2794551_0_0_1"/>
<feature type="compositionally biased region" description="Basic and acidic residues" evidence="1">
    <location>
        <begin position="9"/>
        <end position="28"/>
    </location>
</feature>
<gene>
    <name evidence="2" type="primary">B23B10.210</name>
</gene>
<proteinExistence type="predicted"/>
<accession>Q872X7</accession>
<protein>
    <submittedName>
        <fullName evidence="2">Uncharacterized protein B23B10.210</fullName>
    </submittedName>
</protein>
<evidence type="ECO:0000256" key="1">
    <source>
        <dbReference type="SAM" id="MobiDB-lite"/>
    </source>
</evidence>
<reference evidence="2" key="1">
    <citation type="submission" date="2003-03" db="EMBL/GenBank/DDBJ databases">
        <authorList>
            <person name="Schulte U."/>
            <person name="Aign V."/>
            <person name="Hoheisel J."/>
            <person name="Brandt P."/>
            <person name="Fartmann B."/>
            <person name="Holland R."/>
            <person name="Nyakatura G."/>
            <person name="Mewes H.W."/>
            <person name="Mannhaupt G."/>
        </authorList>
    </citation>
    <scope>NUCLEOTIDE SEQUENCE</scope>
</reference>
<reference evidence="2" key="2">
    <citation type="submission" date="2003-03" db="EMBL/GenBank/DDBJ databases">
        <authorList>
            <person name="German Neurospora genome project"/>
        </authorList>
    </citation>
    <scope>NUCLEOTIDE SEQUENCE</scope>
</reference>
<organism evidence="2">
    <name type="scientific">Neurospora crassa</name>
    <dbReference type="NCBI Taxonomy" id="5141"/>
    <lineage>
        <taxon>Eukaryota</taxon>
        <taxon>Fungi</taxon>
        <taxon>Dikarya</taxon>
        <taxon>Ascomycota</taxon>
        <taxon>Pezizomycotina</taxon>
        <taxon>Sordariomycetes</taxon>
        <taxon>Sordariomycetidae</taxon>
        <taxon>Sordariales</taxon>
        <taxon>Sordariaceae</taxon>
        <taxon>Neurospora</taxon>
    </lineage>
</organism>
<feature type="compositionally biased region" description="Basic residues" evidence="1">
    <location>
        <begin position="29"/>
        <end position="39"/>
    </location>
</feature>
<evidence type="ECO:0000313" key="2">
    <source>
        <dbReference type="EMBL" id="CAD70434.1"/>
    </source>
</evidence>
<feature type="compositionally biased region" description="Basic and acidic residues" evidence="1">
    <location>
        <begin position="40"/>
        <end position="56"/>
    </location>
</feature>
<dbReference type="EMBL" id="BX284752">
    <property type="protein sequence ID" value="CAD70434.1"/>
    <property type="molecule type" value="Genomic_DNA"/>
</dbReference>
<feature type="region of interest" description="Disordered" evidence="1">
    <location>
        <begin position="1"/>
        <end position="68"/>
    </location>
</feature>
<sequence>MEDEEADYENEKEKMDEQQVETRIDGKGKKQHRSKKKKSRMEDNREEGQKGTEKAMKTPLCFSEIGIE</sequence>
<name>Q872X7_NEUCS</name>